<evidence type="ECO:0000259" key="3">
    <source>
        <dbReference type="PROSITE" id="PS51464"/>
    </source>
</evidence>
<dbReference type="GO" id="GO:0006487">
    <property type="term" value="P:protein N-linked glycosylation"/>
    <property type="evidence" value="ECO:0007669"/>
    <property type="project" value="TreeGrafter"/>
</dbReference>
<accession>A0A1V4IYR4</accession>
<protein>
    <submittedName>
        <fullName evidence="4">Glutamine--fructose-6-phosphate aminotransferase</fullName>
        <ecNumber evidence="4">2.6.1.16</ecNumber>
    </submittedName>
</protein>
<dbReference type="GO" id="GO:0004360">
    <property type="term" value="F:glutamine-fructose-6-phosphate transaminase (isomerizing) activity"/>
    <property type="evidence" value="ECO:0007669"/>
    <property type="project" value="UniProtKB-EC"/>
</dbReference>
<dbReference type="AlphaFoldDB" id="A0A1V4IYR4"/>
<dbReference type="PANTHER" id="PTHR10937:SF17">
    <property type="entry name" value="GLUCOSAMINE-FRUCTOSE-6-PHOSPHATE AMINOTRANSFERASE"/>
    <property type="match status" value="1"/>
</dbReference>
<dbReference type="STRING" id="1450648.CLORY_04230"/>
<gene>
    <name evidence="4" type="primary">glmS_1</name>
    <name evidence="4" type="ORF">CLORY_04230</name>
</gene>
<dbReference type="Proteomes" id="UP000190080">
    <property type="component" value="Unassembled WGS sequence"/>
</dbReference>
<dbReference type="PROSITE" id="PS51464">
    <property type="entry name" value="SIS"/>
    <property type="match status" value="1"/>
</dbReference>
<dbReference type="EMBL" id="MZGV01000002">
    <property type="protein sequence ID" value="OPJ64914.1"/>
    <property type="molecule type" value="Genomic_DNA"/>
</dbReference>
<dbReference type="GO" id="GO:0097367">
    <property type="term" value="F:carbohydrate derivative binding"/>
    <property type="evidence" value="ECO:0007669"/>
    <property type="project" value="InterPro"/>
</dbReference>
<dbReference type="CDD" id="cd05008">
    <property type="entry name" value="SIS_GlmS_GlmD_1"/>
    <property type="match status" value="1"/>
</dbReference>
<organism evidence="4 5">
    <name type="scientific">Clostridium oryzae</name>
    <dbReference type="NCBI Taxonomy" id="1450648"/>
    <lineage>
        <taxon>Bacteria</taxon>
        <taxon>Bacillati</taxon>
        <taxon>Bacillota</taxon>
        <taxon>Clostridia</taxon>
        <taxon>Eubacteriales</taxon>
        <taxon>Clostridiaceae</taxon>
        <taxon>Clostridium</taxon>
    </lineage>
</organism>
<dbReference type="Pfam" id="PF01380">
    <property type="entry name" value="SIS"/>
    <property type="match status" value="2"/>
</dbReference>
<evidence type="ECO:0000313" key="4">
    <source>
        <dbReference type="EMBL" id="OPJ64914.1"/>
    </source>
</evidence>
<keyword evidence="4" id="KW-0808">Transferase</keyword>
<keyword evidence="5" id="KW-1185">Reference proteome</keyword>
<evidence type="ECO:0000256" key="1">
    <source>
        <dbReference type="ARBA" id="ARBA00022737"/>
    </source>
</evidence>
<dbReference type="InterPro" id="IPR046348">
    <property type="entry name" value="SIS_dom_sf"/>
</dbReference>
<dbReference type="Gene3D" id="3.40.50.10490">
    <property type="entry name" value="Glucose-6-phosphate isomerase like protein, domain 1"/>
    <property type="match status" value="2"/>
</dbReference>
<feature type="domain" description="SIS" evidence="3">
    <location>
        <begin position="29"/>
        <end position="174"/>
    </location>
</feature>
<keyword evidence="1" id="KW-0677">Repeat</keyword>
<evidence type="ECO:0000256" key="2">
    <source>
        <dbReference type="SAM" id="Coils"/>
    </source>
</evidence>
<dbReference type="GO" id="GO:0006002">
    <property type="term" value="P:fructose 6-phosphate metabolic process"/>
    <property type="evidence" value="ECO:0007669"/>
    <property type="project" value="TreeGrafter"/>
</dbReference>
<dbReference type="OrthoDB" id="9779207at2"/>
<dbReference type="CDD" id="cd05009">
    <property type="entry name" value="SIS_GlmS_GlmD_2"/>
    <property type="match status" value="1"/>
</dbReference>
<proteinExistence type="predicted"/>
<dbReference type="GO" id="GO:0006047">
    <property type="term" value="P:UDP-N-acetylglucosamine metabolic process"/>
    <property type="evidence" value="ECO:0007669"/>
    <property type="project" value="TreeGrafter"/>
</dbReference>
<feature type="coiled-coil region" evidence="2">
    <location>
        <begin position="165"/>
        <end position="192"/>
    </location>
</feature>
<sequence length="354" mass="40288">MKTMIPFMKSAPEVCLNIMANRKKLIKPLVDLYTAKEYKKIVIVASGSSCNIANSVKYFIQNTLNTEVKIIWPMTYIKFDYKFNEDAFIICMSQSGKSTNTIQAVKKANKLGQDIAVLTTNANSPIMDYTSNVFEYGSGSDDYYVAKGYPASCTFLMLFALETALTKNIIKKEEFELKIKELEKAVSLMKTSLDESELFYINNKEEFKSMRRAMVVGCGPSYGTALEGALKINETFGIPTNAYEMEEFVHGPSYEISKDHAVFFIDNGDEAHERVMQLYSAIHLLTDKVFLISNNGYASDRRIWKLDYEISSEFSVLFNIIPFQLISDSICNDLDLLSYNVRNYEFEKIIKTKA</sequence>
<comment type="caution">
    <text evidence="4">The sequence shown here is derived from an EMBL/GenBank/DDBJ whole genome shotgun (WGS) entry which is preliminary data.</text>
</comment>
<dbReference type="InterPro" id="IPR001347">
    <property type="entry name" value="SIS_dom"/>
</dbReference>
<keyword evidence="4" id="KW-0032">Aminotransferase</keyword>
<name>A0A1V4IYR4_9CLOT</name>
<dbReference type="SUPFAM" id="SSF53697">
    <property type="entry name" value="SIS domain"/>
    <property type="match status" value="1"/>
</dbReference>
<dbReference type="InterPro" id="IPR035466">
    <property type="entry name" value="GlmS/AgaS_SIS"/>
</dbReference>
<evidence type="ECO:0000313" key="5">
    <source>
        <dbReference type="Proteomes" id="UP000190080"/>
    </source>
</evidence>
<keyword evidence="2" id="KW-0175">Coiled coil</keyword>
<dbReference type="EC" id="2.6.1.16" evidence="4"/>
<dbReference type="InterPro" id="IPR035490">
    <property type="entry name" value="GlmS/FrlB_SIS"/>
</dbReference>
<reference evidence="4 5" key="1">
    <citation type="submission" date="2017-03" db="EMBL/GenBank/DDBJ databases">
        <title>Genome sequence of Clostridium oryzae DSM 28571.</title>
        <authorList>
            <person name="Poehlein A."/>
            <person name="Daniel R."/>
        </authorList>
    </citation>
    <scope>NUCLEOTIDE SEQUENCE [LARGE SCALE GENOMIC DNA]</scope>
    <source>
        <strain evidence="4 5">DSM 28571</strain>
    </source>
</reference>
<dbReference type="PANTHER" id="PTHR10937">
    <property type="entry name" value="GLUCOSAMINE--FRUCTOSE-6-PHOSPHATE AMINOTRANSFERASE, ISOMERIZING"/>
    <property type="match status" value="1"/>
</dbReference>